<sequence>MSMSPRLTLEIVRKRDQSGLTMRTGVSSRPIPIAGDTGNGATVIEGIGSSIANIGFDAQCLAFA</sequence>
<dbReference type="AlphaFoldDB" id="A0A4R3RDT3"/>
<accession>A0A4R3RDT3</accession>
<evidence type="ECO:0000313" key="2">
    <source>
        <dbReference type="Proteomes" id="UP000295507"/>
    </source>
</evidence>
<dbReference type="EMBL" id="SMBK01000027">
    <property type="protein sequence ID" value="TCU31502.1"/>
    <property type="molecule type" value="Genomic_DNA"/>
</dbReference>
<gene>
    <name evidence="1" type="ORF">EV129_12757</name>
</gene>
<comment type="caution">
    <text evidence="1">The sequence shown here is derived from an EMBL/GenBank/DDBJ whole genome shotgun (WGS) entry which is preliminary data.</text>
</comment>
<organism evidence="1 2">
    <name type="scientific">Rhizobium azibense</name>
    <dbReference type="NCBI Taxonomy" id="1136135"/>
    <lineage>
        <taxon>Bacteria</taxon>
        <taxon>Pseudomonadati</taxon>
        <taxon>Pseudomonadota</taxon>
        <taxon>Alphaproteobacteria</taxon>
        <taxon>Hyphomicrobiales</taxon>
        <taxon>Rhizobiaceae</taxon>
        <taxon>Rhizobium/Agrobacterium group</taxon>
        <taxon>Rhizobium</taxon>
    </lineage>
</organism>
<protein>
    <submittedName>
        <fullName evidence="1">Uncharacterized protein</fullName>
    </submittedName>
</protein>
<reference evidence="1 2" key="1">
    <citation type="submission" date="2019-03" db="EMBL/GenBank/DDBJ databases">
        <title>Genomic Encyclopedia of Type Strains, Phase IV (KMG-V): Genome sequencing to study the core and pangenomes of soil and plant-associated prokaryotes.</title>
        <authorList>
            <person name="Whitman W."/>
        </authorList>
    </citation>
    <scope>NUCLEOTIDE SEQUENCE [LARGE SCALE GENOMIC DNA]</scope>
    <source>
        <strain evidence="1 2">IE4868</strain>
    </source>
</reference>
<proteinExistence type="predicted"/>
<evidence type="ECO:0000313" key="1">
    <source>
        <dbReference type="EMBL" id="TCU31502.1"/>
    </source>
</evidence>
<name>A0A4R3RDT3_9HYPH</name>
<dbReference type="Proteomes" id="UP000295507">
    <property type="component" value="Unassembled WGS sequence"/>
</dbReference>